<reference evidence="3" key="1">
    <citation type="submission" date="2019-11" db="EMBL/GenBank/DDBJ databases">
        <title>Genome sequence of Heliorestis convoluta strain HH, an alkaliphilic and minimalistic phototrophic bacterium from a soda lake in Egypt.</title>
        <authorList>
            <person name="Dewey E.D."/>
            <person name="Stokes L.M."/>
            <person name="Burchell B.M."/>
            <person name="Shaffer K.N."/>
            <person name="Huntington A.M."/>
            <person name="Baker J.M."/>
            <person name="Nadendla S."/>
            <person name="Giglio M.G."/>
            <person name="Touchman J.W."/>
            <person name="Blankenship R.E."/>
            <person name="Madigan M.T."/>
            <person name="Sattley W.M."/>
        </authorList>
    </citation>
    <scope>NUCLEOTIDE SEQUENCE [LARGE SCALE GENOMIC DNA]</scope>
    <source>
        <strain evidence="3">HH</strain>
    </source>
</reference>
<accession>A0A5Q2MZK4</accession>
<evidence type="ECO:0000313" key="2">
    <source>
        <dbReference type="EMBL" id="QGG48198.1"/>
    </source>
</evidence>
<dbReference type="OrthoDB" id="2081113at2"/>
<feature type="coiled-coil region" evidence="1">
    <location>
        <begin position="22"/>
        <end position="88"/>
    </location>
</feature>
<dbReference type="EMBL" id="CP045875">
    <property type="protein sequence ID" value="QGG48198.1"/>
    <property type="molecule type" value="Genomic_DNA"/>
</dbReference>
<name>A0A5Q2MZK4_9FIRM</name>
<evidence type="ECO:0000313" key="3">
    <source>
        <dbReference type="Proteomes" id="UP000366051"/>
    </source>
</evidence>
<protein>
    <submittedName>
        <fullName evidence="2">Uncharacterized protein</fullName>
    </submittedName>
</protein>
<dbReference type="KEGG" id="hcv:FTV88_2100"/>
<dbReference type="AlphaFoldDB" id="A0A5Q2MZK4"/>
<keyword evidence="3" id="KW-1185">Reference proteome</keyword>
<keyword evidence="1" id="KW-0175">Coiled coil</keyword>
<proteinExistence type="predicted"/>
<gene>
    <name evidence="2" type="ORF">FTV88_2100</name>
</gene>
<evidence type="ECO:0000256" key="1">
    <source>
        <dbReference type="SAM" id="Coils"/>
    </source>
</evidence>
<organism evidence="2 3">
    <name type="scientific">Heliorestis convoluta</name>
    <dbReference type="NCBI Taxonomy" id="356322"/>
    <lineage>
        <taxon>Bacteria</taxon>
        <taxon>Bacillati</taxon>
        <taxon>Bacillota</taxon>
        <taxon>Clostridia</taxon>
        <taxon>Eubacteriales</taxon>
        <taxon>Heliobacteriaceae</taxon>
        <taxon>Heliorestis</taxon>
    </lineage>
</organism>
<sequence>MDIGLALAVTGTLLMAAGILLISKQQQKKEAALLEAEEIEKKLVEVKLVERDLQELLKVATMHSEDIVNKIQHEVAQAKETLSNIEEDKKGKDIKSLTPNETITSALMENAATASYYQKESIVQRKRKNTPKDRVKEKNLYLQAEVYIQSLNKGKPQSWSKAERYAQIPPLQKIGIKDSEIAQLLHIGLGELQLINQLSRRA</sequence>
<dbReference type="Proteomes" id="UP000366051">
    <property type="component" value="Chromosome"/>
</dbReference>
<dbReference type="RefSeq" id="WP_153725438.1">
    <property type="nucleotide sequence ID" value="NZ_CP045875.1"/>
</dbReference>